<dbReference type="EMBL" id="JACHMB010000001">
    <property type="protein sequence ID" value="MBB5782091.1"/>
    <property type="molecule type" value="Genomic_DNA"/>
</dbReference>
<reference evidence="2 3" key="1">
    <citation type="submission" date="2020-08" db="EMBL/GenBank/DDBJ databases">
        <title>Sequencing the genomes of 1000 actinobacteria strains.</title>
        <authorList>
            <person name="Klenk H.-P."/>
        </authorList>
    </citation>
    <scope>NUCLEOTIDE SEQUENCE [LARGE SCALE GENOMIC DNA]</scope>
    <source>
        <strain evidence="2 3">DSM 45507</strain>
    </source>
</reference>
<sequence>MDALTTTTRRPMGTLLATASLITGPALIGLALATLPAIWNGDRPDYQVIDADHGLAMLSFNLAALAFPFLFGSAVVLAWAARRAPRLAATGLACSFLGLTAMYGNAMLSVPLMLMNGLPDHGGLDQLAGRLDSPPLFPLLLFPLFIVGSLLQSLSLWRSRAIPGWAAAAIGLGGLFPAAMLLDVPVLAVPIAALRIAGSIPVLTTLLTTRKESL</sequence>
<evidence type="ECO:0000256" key="1">
    <source>
        <dbReference type="SAM" id="Phobius"/>
    </source>
</evidence>
<feature type="transmembrane region" description="Helical" evidence="1">
    <location>
        <begin position="59"/>
        <end position="80"/>
    </location>
</feature>
<evidence type="ECO:0008006" key="4">
    <source>
        <dbReference type="Google" id="ProtNLM"/>
    </source>
</evidence>
<keyword evidence="3" id="KW-1185">Reference proteome</keyword>
<dbReference type="Proteomes" id="UP000579153">
    <property type="component" value="Unassembled WGS sequence"/>
</dbReference>
<feature type="transmembrane region" description="Helical" evidence="1">
    <location>
        <begin position="188"/>
        <end position="208"/>
    </location>
</feature>
<evidence type="ECO:0000313" key="2">
    <source>
        <dbReference type="EMBL" id="MBB5782091.1"/>
    </source>
</evidence>
<feature type="transmembrane region" description="Helical" evidence="1">
    <location>
        <begin position="135"/>
        <end position="157"/>
    </location>
</feature>
<evidence type="ECO:0000313" key="3">
    <source>
        <dbReference type="Proteomes" id="UP000579153"/>
    </source>
</evidence>
<organism evidence="2 3">
    <name type="scientific">Nonomuraea jabiensis</name>
    <dbReference type="NCBI Taxonomy" id="882448"/>
    <lineage>
        <taxon>Bacteria</taxon>
        <taxon>Bacillati</taxon>
        <taxon>Actinomycetota</taxon>
        <taxon>Actinomycetes</taxon>
        <taxon>Streptosporangiales</taxon>
        <taxon>Streptosporangiaceae</taxon>
        <taxon>Nonomuraea</taxon>
    </lineage>
</organism>
<gene>
    <name evidence="2" type="ORF">HD596_008847</name>
</gene>
<keyword evidence="1" id="KW-1133">Transmembrane helix</keyword>
<feature type="transmembrane region" description="Helical" evidence="1">
    <location>
        <begin position="92"/>
        <end position="115"/>
    </location>
</feature>
<feature type="transmembrane region" description="Helical" evidence="1">
    <location>
        <begin position="12"/>
        <end position="39"/>
    </location>
</feature>
<feature type="transmembrane region" description="Helical" evidence="1">
    <location>
        <begin position="164"/>
        <end position="182"/>
    </location>
</feature>
<dbReference type="AlphaFoldDB" id="A0A7W9GEG2"/>
<proteinExistence type="predicted"/>
<keyword evidence="1" id="KW-0472">Membrane</keyword>
<name>A0A7W9GEG2_9ACTN</name>
<protein>
    <recommendedName>
        <fullName evidence="4">DUF4386 domain-containing protein</fullName>
    </recommendedName>
</protein>
<dbReference type="RefSeq" id="WP_185075266.1">
    <property type="nucleotide sequence ID" value="NZ_JACHMB010000001.1"/>
</dbReference>
<keyword evidence="1" id="KW-0812">Transmembrane</keyword>
<accession>A0A7W9GEG2</accession>
<comment type="caution">
    <text evidence="2">The sequence shown here is derived from an EMBL/GenBank/DDBJ whole genome shotgun (WGS) entry which is preliminary data.</text>
</comment>